<dbReference type="AlphaFoldDB" id="F2NF50"/>
<evidence type="ECO:0000313" key="1">
    <source>
        <dbReference type="EMBL" id="AEB08390.1"/>
    </source>
</evidence>
<dbReference type="HOGENOM" id="CLU_511657_0_0_7"/>
<sequence length="532" mass="61603">MDRYASNKNYALLVQALQKGLIVPVVGAGVTKAVCETVNWTECLEQLIDEILSRAGSKSNPSISELFQAAKHKITLDAGDKDPLFTADLCRTYLQEDFETSVGSIIKTHQVCNVKAADGLKAFLELPFYRIITTNYDNLLADLDRQLHPDKRIEFFTHKKSEEFVEFLRSGDTFQHRKIFHLHGNLEEPGSIIFSESDYQKLYTNEKVLDLLQAIFFSKSALFIGFSLNDYDVMQTFRQLTGKFPSPDIRHFAIFPRPLKTQAECWLETLRFNYKYSVGLLYYDLEPIPGTDTFCHDNLWKLIGALRKDVKVSVKEPVGRIAILLDQGFSYGPAVVKLIDYLNKVQSEIRYELLTASEVEVNLPDRFIGVDKPKDPAFKPVDRYSQDHPDLFDGYFIFTDKNESKNYFFYNRQYLGWASTWFWKKFVGSRPTMDEFLLHVLVLLTLYFFDAKLNKYKKTGIERAFLKPHPTDVGCLFDFTEKLRNRLAIINYPRICEEHQAKLVEAFRGKQLRNKELSLGVDWIRRVIPLAE</sequence>
<proteinExistence type="predicted"/>
<dbReference type="eggNOG" id="COG0457">
    <property type="taxonomic scope" value="Bacteria"/>
</dbReference>
<dbReference type="EMBL" id="CP002629">
    <property type="protein sequence ID" value="AEB08390.1"/>
    <property type="molecule type" value="Genomic_DNA"/>
</dbReference>
<dbReference type="RefSeq" id="WP_013705503.1">
    <property type="nucleotide sequence ID" value="NC_015388.1"/>
</dbReference>
<name>F2NF50_DESAR</name>
<reference evidence="1 2" key="1">
    <citation type="journal article" date="2011" name="Stand. Genomic Sci.">
        <title>Complete genome sequence of the acetate-degrading sulfate reducer Desulfobacca acetoxidans type strain (ASRB2).</title>
        <authorList>
            <person name="Goker M."/>
            <person name="Teshima H."/>
            <person name="Lapidus A."/>
            <person name="Nolan M."/>
            <person name="Lucas S."/>
            <person name="Hammon N."/>
            <person name="Deshpande S."/>
            <person name="Cheng J.F."/>
            <person name="Tapia R."/>
            <person name="Han C."/>
            <person name="Goodwin L."/>
            <person name="Pitluck S."/>
            <person name="Huntemann M."/>
            <person name="Liolios K."/>
            <person name="Ivanova N."/>
            <person name="Pagani I."/>
            <person name="Mavromatis K."/>
            <person name="Ovchinikova G."/>
            <person name="Pati A."/>
            <person name="Chen A."/>
            <person name="Palaniappan K."/>
            <person name="Land M."/>
            <person name="Hauser L."/>
            <person name="Brambilla E.M."/>
            <person name="Rohde M."/>
            <person name="Spring S."/>
            <person name="Detter J.C."/>
            <person name="Woyke T."/>
            <person name="Bristow J."/>
            <person name="Eisen J.A."/>
            <person name="Markowitz V."/>
            <person name="Hugenholtz P."/>
            <person name="Kyrpides N.C."/>
            <person name="Klenk H.P."/>
        </authorList>
    </citation>
    <scope>NUCLEOTIDE SEQUENCE [LARGE SCALE GENOMIC DNA]</scope>
    <source>
        <strain evidence="2">ATCC 700848 / DSM 11109 / ASRB2</strain>
    </source>
</reference>
<dbReference type="Proteomes" id="UP000000483">
    <property type="component" value="Chromosome"/>
</dbReference>
<dbReference type="Pfam" id="PF13289">
    <property type="entry name" value="SIR2_2"/>
    <property type="match status" value="1"/>
</dbReference>
<organism evidence="1 2">
    <name type="scientific">Desulfobacca acetoxidans (strain ATCC 700848 / DSM 11109 / ASRB2)</name>
    <dbReference type="NCBI Taxonomy" id="880072"/>
    <lineage>
        <taxon>Bacteria</taxon>
        <taxon>Pseudomonadati</taxon>
        <taxon>Thermodesulfobacteriota</taxon>
        <taxon>Desulfobaccia</taxon>
        <taxon>Desulfobaccales</taxon>
        <taxon>Desulfobaccaceae</taxon>
        <taxon>Desulfobacca</taxon>
    </lineage>
</organism>
<dbReference type="STRING" id="880072.Desac_0504"/>
<reference evidence="2" key="2">
    <citation type="submission" date="2011-03" db="EMBL/GenBank/DDBJ databases">
        <title>The complete genome of Desulfobacca acetoxidans DSM 11109.</title>
        <authorList>
            <consortium name="US DOE Joint Genome Institute (JGI-PGF)"/>
            <person name="Lucas S."/>
            <person name="Copeland A."/>
            <person name="Lapidus A."/>
            <person name="Bruce D."/>
            <person name="Goodwin L."/>
            <person name="Pitluck S."/>
            <person name="Peters L."/>
            <person name="Kyrpides N."/>
            <person name="Mavromatis K."/>
            <person name="Ivanova N."/>
            <person name="Ovchinnikova G."/>
            <person name="Teshima H."/>
            <person name="Detter J.C."/>
            <person name="Han C."/>
            <person name="Land M."/>
            <person name="Hauser L."/>
            <person name="Markowitz V."/>
            <person name="Cheng J.-F."/>
            <person name="Hugenholtz P."/>
            <person name="Woyke T."/>
            <person name="Wu D."/>
            <person name="Spring S."/>
            <person name="Schueler E."/>
            <person name="Brambilla E."/>
            <person name="Klenk H.-P."/>
            <person name="Eisen J.A."/>
        </authorList>
    </citation>
    <scope>NUCLEOTIDE SEQUENCE [LARGE SCALE GENOMIC DNA]</scope>
    <source>
        <strain evidence="2">ATCC 700848 / DSM 11109 / ASRB2</strain>
    </source>
</reference>
<dbReference type="OrthoDB" id="5480778at2"/>
<evidence type="ECO:0000313" key="2">
    <source>
        <dbReference type="Proteomes" id="UP000000483"/>
    </source>
</evidence>
<accession>F2NF50</accession>
<protein>
    <submittedName>
        <fullName evidence="1">Uncharacterized protein</fullName>
    </submittedName>
</protein>
<dbReference type="InterPro" id="IPR029035">
    <property type="entry name" value="DHS-like_NAD/FAD-binding_dom"/>
</dbReference>
<keyword evidence="2" id="KW-1185">Reference proteome</keyword>
<dbReference type="KEGG" id="dao:Desac_0504"/>
<gene>
    <name evidence="1" type="ordered locus">Desac_0504</name>
</gene>
<dbReference type="SUPFAM" id="SSF52467">
    <property type="entry name" value="DHS-like NAD/FAD-binding domain"/>
    <property type="match status" value="1"/>
</dbReference>